<proteinExistence type="predicted"/>
<sequence>MTRHLAHVAHILLTVSLGVGALTSCHPSRQDSASPHTQAAVAQLQHGVPSVVTRRADGVILVNGQPFFPIGFYHVSWARSGTPERRQQDLARLARAGFNIMITEPINDVDAANFQFLLKQAQEAGVYIVPYHMTPENRQKISAHPAILGFKIADDAHELTPRQVIVRRDESKRAVPQKLTYISLSVARDRLETPFFGTADVVGSQSYPIGNDDIGVTYQVMRNAVLSARQKGTVPIANLQSFLWGRRKPSPLELRNMTYQALMAGMKGVVYYAYRAREVDLNREPVMWSTLQNVAREINFLSPYLLNGEIIPIQDGTRTQPLAVYLRGESPEGQMKAFILTLNNSRTADQRVNLQLPEPATQWKSLYTQGRPLSRNGQNVSGLLLPLQVAIYEVR</sequence>
<evidence type="ECO:0000313" key="3">
    <source>
        <dbReference type="Proteomes" id="UP001595748"/>
    </source>
</evidence>
<dbReference type="PROSITE" id="PS51257">
    <property type="entry name" value="PROKAR_LIPOPROTEIN"/>
    <property type="match status" value="1"/>
</dbReference>
<dbReference type="Gene3D" id="3.20.20.80">
    <property type="entry name" value="Glycosidases"/>
    <property type="match status" value="2"/>
</dbReference>
<evidence type="ECO:0000313" key="2">
    <source>
        <dbReference type="EMBL" id="MFC3862326.1"/>
    </source>
</evidence>
<dbReference type="Proteomes" id="UP001595748">
    <property type="component" value="Unassembled WGS sequence"/>
</dbReference>
<gene>
    <name evidence="2" type="ORF">ACFOPQ_16310</name>
</gene>
<feature type="signal peptide" evidence="1">
    <location>
        <begin position="1"/>
        <end position="21"/>
    </location>
</feature>
<comment type="caution">
    <text evidence="2">The sequence shown here is derived from an EMBL/GenBank/DDBJ whole genome shotgun (WGS) entry which is preliminary data.</text>
</comment>
<keyword evidence="3" id="KW-1185">Reference proteome</keyword>
<reference evidence="3" key="1">
    <citation type="journal article" date="2019" name="Int. J. Syst. Evol. Microbiol.">
        <title>The Global Catalogue of Microorganisms (GCM) 10K type strain sequencing project: providing services to taxonomists for standard genome sequencing and annotation.</title>
        <authorList>
            <consortium name="The Broad Institute Genomics Platform"/>
            <consortium name="The Broad Institute Genome Sequencing Center for Infectious Disease"/>
            <person name="Wu L."/>
            <person name="Ma J."/>
        </authorList>
    </citation>
    <scope>NUCLEOTIDE SEQUENCE [LARGE SCALE GENOMIC DNA]</scope>
    <source>
        <strain evidence="3">CCTCC AB 2013263</strain>
    </source>
</reference>
<name>A0ABV8AAG6_9DEIO</name>
<evidence type="ECO:0000256" key="1">
    <source>
        <dbReference type="SAM" id="SignalP"/>
    </source>
</evidence>
<protein>
    <submittedName>
        <fullName evidence="2">Uncharacterized protein</fullName>
    </submittedName>
</protein>
<dbReference type="SUPFAM" id="SSF51445">
    <property type="entry name" value="(Trans)glycosidases"/>
    <property type="match status" value="1"/>
</dbReference>
<dbReference type="RefSeq" id="WP_380080096.1">
    <property type="nucleotide sequence ID" value="NZ_JBHRZF010000187.1"/>
</dbReference>
<dbReference type="InterPro" id="IPR017853">
    <property type="entry name" value="GH"/>
</dbReference>
<feature type="chain" id="PRO_5046988716" evidence="1">
    <location>
        <begin position="22"/>
        <end position="395"/>
    </location>
</feature>
<organism evidence="2 3">
    <name type="scientific">Deinococcus antarcticus</name>
    <dbReference type="NCBI Taxonomy" id="1298767"/>
    <lineage>
        <taxon>Bacteria</taxon>
        <taxon>Thermotogati</taxon>
        <taxon>Deinococcota</taxon>
        <taxon>Deinococci</taxon>
        <taxon>Deinococcales</taxon>
        <taxon>Deinococcaceae</taxon>
        <taxon>Deinococcus</taxon>
    </lineage>
</organism>
<keyword evidence="1" id="KW-0732">Signal</keyword>
<accession>A0ABV8AAG6</accession>
<dbReference type="EMBL" id="JBHRZF010000187">
    <property type="protein sequence ID" value="MFC3862326.1"/>
    <property type="molecule type" value="Genomic_DNA"/>
</dbReference>